<protein>
    <submittedName>
        <fullName evidence="1">Uncharacterized protein</fullName>
    </submittedName>
</protein>
<organism evidence="1 2">
    <name type="scientific">Paenibacillus albus</name>
    <dbReference type="NCBI Taxonomy" id="2495582"/>
    <lineage>
        <taxon>Bacteria</taxon>
        <taxon>Bacillati</taxon>
        <taxon>Bacillota</taxon>
        <taxon>Bacilli</taxon>
        <taxon>Bacillales</taxon>
        <taxon>Paenibacillaceae</taxon>
        <taxon>Paenibacillus</taxon>
    </lineage>
</organism>
<keyword evidence="2" id="KW-1185">Reference proteome</keyword>
<dbReference type="OrthoDB" id="2558943at2"/>
<gene>
    <name evidence="1" type="ORF">EJC50_04565</name>
</gene>
<dbReference type="Proteomes" id="UP000272528">
    <property type="component" value="Chromosome"/>
</dbReference>
<accession>A0A3Q8X343</accession>
<evidence type="ECO:0000313" key="1">
    <source>
        <dbReference type="EMBL" id="AZN39021.1"/>
    </source>
</evidence>
<reference evidence="2" key="1">
    <citation type="submission" date="2018-12" db="EMBL/GenBank/DDBJ databases">
        <title>Genome sequence of Peanibacillus sp.</title>
        <authorList>
            <person name="Subramani G."/>
            <person name="Srinivasan S."/>
            <person name="Kim M.K."/>
        </authorList>
    </citation>
    <scope>NUCLEOTIDE SEQUENCE [LARGE SCALE GENOMIC DNA]</scope>
    <source>
        <strain evidence="2">18JY67-1</strain>
    </source>
</reference>
<name>A0A3Q8X343_9BACL</name>
<dbReference type="KEGG" id="palb:EJC50_04565"/>
<dbReference type="AlphaFoldDB" id="A0A3Q8X343"/>
<dbReference type="EMBL" id="CP034437">
    <property type="protein sequence ID" value="AZN39021.1"/>
    <property type="molecule type" value="Genomic_DNA"/>
</dbReference>
<sequence length="358" mass="40455">MQVDGAAQSQSVVKLDNYRFSGLDSSLVGALKSVADYYELPLTSSWIYGMTGHAFLHVLVESMDEPNGGPPVPEVLRLMHNTGLDIEGIHIHAEGEAFTQLQAQAWDIARQAIAAGQPVFAKNIDIRNQFSVVYAYDDIGYYRYNWHTGYEHSEDVIPWNQLGLSLCPCIHCTNSRQSSSTVESDAVTVTDCPRGLISLHWGRPNQQTANDSEAFKQALEFVIERNEKGSYEWAGKTYLVGAQAYERWLTALTDGRLNRYYFSLFIEILNEARSHALRFLSEMRERLTEVSCLALIDELTPIYTEVADNYAMLKDAYPYTEPPEHEVKKSEWCAAALSRIMTLERAALNKLRELHSVL</sequence>
<proteinExistence type="predicted"/>
<evidence type="ECO:0000313" key="2">
    <source>
        <dbReference type="Proteomes" id="UP000272528"/>
    </source>
</evidence>
<dbReference type="RefSeq" id="WP_126012939.1">
    <property type="nucleotide sequence ID" value="NZ_CP034437.1"/>
</dbReference>